<keyword evidence="1" id="KW-0479">Metal-binding</keyword>
<keyword evidence="4" id="KW-0408">Iron</keyword>
<dbReference type="InterPro" id="IPR033756">
    <property type="entry name" value="YlxH/NBP35"/>
</dbReference>
<keyword evidence="2" id="KW-0547">Nucleotide-binding</keyword>
<evidence type="ECO:0000256" key="6">
    <source>
        <dbReference type="ARBA" id="ARBA00024036"/>
    </source>
</evidence>
<dbReference type="PANTHER" id="PTHR42961">
    <property type="entry name" value="IRON-SULFUR PROTEIN NUBPL"/>
    <property type="match status" value="1"/>
</dbReference>
<dbReference type="PANTHER" id="PTHR42961:SF2">
    <property type="entry name" value="IRON-SULFUR PROTEIN NUBPL"/>
    <property type="match status" value="1"/>
</dbReference>
<dbReference type="InterPro" id="IPR027417">
    <property type="entry name" value="P-loop_NTPase"/>
</dbReference>
<feature type="compositionally biased region" description="Low complexity" evidence="7">
    <location>
        <begin position="135"/>
        <end position="144"/>
    </location>
</feature>
<evidence type="ECO:0000256" key="3">
    <source>
        <dbReference type="ARBA" id="ARBA00022840"/>
    </source>
</evidence>
<evidence type="ECO:0000256" key="5">
    <source>
        <dbReference type="ARBA" id="ARBA00023014"/>
    </source>
</evidence>
<dbReference type="InterPro" id="IPR019591">
    <property type="entry name" value="Mrp/NBP35_ATP-bd"/>
</dbReference>
<keyword evidence="3" id="KW-0067">ATP-binding</keyword>
<dbReference type="InterPro" id="IPR038492">
    <property type="entry name" value="GBBH-like_N_sf"/>
</dbReference>
<dbReference type="Pfam" id="PF06155">
    <property type="entry name" value="GBBH-like_N"/>
    <property type="match status" value="1"/>
</dbReference>
<keyword evidence="5" id="KW-0411">Iron-sulfur</keyword>
<gene>
    <name evidence="9" type="ORF">SO694_00005015</name>
</gene>
<evidence type="ECO:0000256" key="4">
    <source>
        <dbReference type="ARBA" id="ARBA00023004"/>
    </source>
</evidence>
<sequence length="552" mass="57869">MRWIIACLAGASALVVRHPPPARVAAARSAPLDAEQEFLTKVSLVEALRGVLVDGGDVVSSGVVGSVAVSSEALELFLDVPKGLGDADAAACVREVEAAAAGVRDALVTEGALSDACAVVVRTDAPPEEDEAPEDLAPPANPLESDGYDMGVSANRRGESLRRVKTILAVSSCKGGVGKSTVAVNVALTLAKRGLDVGLADADVHGPSVHVLCGEPKDGAVRLAPEMDAYGRELLEPFEAHGLKLMSFGYLNDAPAYMRGSRVSGVVQQIVASVAWRDLDVLVVDCPPGTGDAQLTLCQVLDMDAAVVVTTPSRLSFADVVKGVALFDEVDVPVVAVVENLREFALPRADAERDAAAFVEAQGLDETVAGPLAELLRRPRGLFGDPTQRRKLVDMWGLETVHGLPLLTEVAQRGDAGEPICAPGVEPSADGAEAVGRFEALVDDVLKELASLDAAGKPAVEFDGEHFVVDHAGALTRLAPAELYARCRCAKCVDEHTGASRNPPPPPAGLRPMTLKRTGNYALAVGWSDGHQSLFPYRSFVPTYPGYAWPPE</sequence>
<protein>
    <submittedName>
        <fullName evidence="9">Cytosolic Fe-S cluster assembly factor</fullName>
    </submittedName>
</protein>
<dbReference type="Gene3D" id="3.40.50.300">
    <property type="entry name" value="P-loop containing nucleotide triphosphate hydrolases"/>
    <property type="match status" value="1"/>
</dbReference>
<evidence type="ECO:0000256" key="2">
    <source>
        <dbReference type="ARBA" id="ARBA00022741"/>
    </source>
</evidence>
<dbReference type="InterPro" id="IPR000808">
    <property type="entry name" value="Mrp-like_CS"/>
</dbReference>
<evidence type="ECO:0000259" key="8">
    <source>
        <dbReference type="Pfam" id="PF06155"/>
    </source>
</evidence>
<dbReference type="CDD" id="cd02037">
    <property type="entry name" value="Mrp_NBP35"/>
    <property type="match status" value="1"/>
</dbReference>
<dbReference type="EMBL" id="JBBJCI010000039">
    <property type="protein sequence ID" value="KAK7249803.1"/>
    <property type="molecule type" value="Genomic_DNA"/>
</dbReference>
<proteinExistence type="inferred from homology"/>
<dbReference type="HAMAP" id="MF_02040">
    <property type="entry name" value="Mrp_NBP35"/>
    <property type="match status" value="1"/>
</dbReference>
<comment type="caution">
    <text evidence="9">The sequence shown here is derived from an EMBL/GenBank/DDBJ whole genome shotgun (WGS) entry which is preliminary data.</text>
</comment>
<evidence type="ECO:0000313" key="10">
    <source>
        <dbReference type="Proteomes" id="UP001363151"/>
    </source>
</evidence>
<evidence type="ECO:0000256" key="7">
    <source>
        <dbReference type="SAM" id="MobiDB-lite"/>
    </source>
</evidence>
<dbReference type="SUPFAM" id="SSF52540">
    <property type="entry name" value="P-loop containing nucleoside triphosphate hydrolases"/>
    <property type="match status" value="1"/>
</dbReference>
<comment type="similarity">
    <text evidence="6">Belongs to the Mrp/NBP35 ATP-binding proteins family.</text>
</comment>
<dbReference type="Gene3D" id="3.30.2020.30">
    <property type="match status" value="1"/>
</dbReference>
<name>A0ABR1G9E6_AURAN</name>
<feature type="domain" description="Gamma-butyrobetaine hydroxylase-like N-terminal" evidence="8">
    <location>
        <begin position="473"/>
        <end position="538"/>
    </location>
</feature>
<dbReference type="InterPro" id="IPR044304">
    <property type="entry name" value="NUBPL-like"/>
</dbReference>
<dbReference type="Pfam" id="PF10609">
    <property type="entry name" value="ParA"/>
    <property type="match status" value="1"/>
</dbReference>
<dbReference type="InterPro" id="IPR010376">
    <property type="entry name" value="GBBH-like_N"/>
</dbReference>
<keyword evidence="10" id="KW-1185">Reference proteome</keyword>
<feature type="region of interest" description="Disordered" evidence="7">
    <location>
        <begin position="125"/>
        <end position="147"/>
    </location>
</feature>
<evidence type="ECO:0000256" key="1">
    <source>
        <dbReference type="ARBA" id="ARBA00022723"/>
    </source>
</evidence>
<dbReference type="Proteomes" id="UP001363151">
    <property type="component" value="Unassembled WGS sequence"/>
</dbReference>
<evidence type="ECO:0000313" key="9">
    <source>
        <dbReference type="EMBL" id="KAK7249803.1"/>
    </source>
</evidence>
<dbReference type="PROSITE" id="PS01215">
    <property type="entry name" value="MRP"/>
    <property type="match status" value="1"/>
</dbReference>
<accession>A0ABR1G9E6</accession>
<organism evidence="9 10">
    <name type="scientific">Aureococcus anophagefferens</name>
    <name type="common">Harmful bloom alga</name>
    <dbReference type="NCBI Taxonomy" id="44056"/>
    <lineage>
        <taxon>Eukaryota</taxon>
        <taxon>Sar</taxon>
        <taxon>Stramenopiles</taxon>
        <taxon>Ochrophyta</taxon>
        <taxon>Pelagophyceae</taxon>
        <taxon>Pelagomonadales</taxon>
        <taxon>Pelagomonadaceae</taxon>
        <taxon>Aureococcus</taxon>
    </lineage>
</organism>
<reference evidence="9 10" key="1">
    <citation type="submission" date="2024-03" db="EMBL/GenBank/DDBJ databases">
        <title>Aureococcus anophagefferens CCMP1851 and Kratosvirus quantuckense: Draft genome of a second virus-susceptible host strain in the model system.</title>
        <authorList>
            <person name="Chase E."/>
            <person name="Truchon A.R."/>
            <person name="Schepens W."/>
            <person name="Wilhelm S.W."/>
        </authorList>
    </citation>
    <scope>NUCLEOTIDE SEQUENCE [LARGE SCALE GENOMIC DNA]</scope>
    <source>
        <strain evidence="9 10">CCMP1851</strain>
    </source>
</reference>